<name>A0A0P0RDI2_9BURK</name>
<dbReference type="AlphaFoldDB" id="A0A0P0RDI2"/>
<dbReference type="InterPro" id="IPR010451">
    <property type="entry name" value="Acetoacetate_decarboxylase"/>
</dbReference>
<dbReference type="InterPro" id="IPR023375">
    <property type="entry name" value="ADC_dom_sf"/>
</dbReference>
<organism evidence="1 2">
    <name type="scientific">Paraburkholderia caribensis MBA4</name>
    <dbReference type="NCBI Taxonomy" id="1323664"/>
    <lineage>
        <taxon>Bacteria</taxon>
        <taxon>Pseudomonadati</taxon>
        <taxon>Pseudomonadota</taxon>
        <taxon>Betaproteobacteria</taxon>
        <taxon>Burkholderiales</taxon>
        <taxon>Burkholderiaceae</taxon>
        <taxon>Paraburkholderia</taxon>
    </lineage>
</organism>
<dbReference type="EMBL" id="CP012747">
    <property type="protein sequence ID" value="ALL66536.1"/>
    <property type="molecule type" value="Genomic_DNA"/>
</dbReference>
<proteinExistence type="predicted"/>
<dbReference type="GeneID" id="69970488"/>
<dbReference type="GO" id="GO:0047602">
    <property type="term" value="F:acetoacetate decarboxylase activity"/>
    <property type="evidence" value="ECO:0007669"/>
    <property type="project" value="UniProtKB-EC"/>
</dbReference>
<reference evidence="1 2" key="1">
    <citation type="journal article" date="2014" name="Genome Announc.">
        <title>Draft Genome Sequence of the Haloacid-Degrading Burkholderia caribensis Strain MBA4.</title>
        <authorList>
            <person name="Pan Y."/>
            <person name="Kong K.F."/>
            <person name="Tsang J.S."/>
        </authorList>
    </citation>
    <scope>NUCLEOTIDE SEQUENCE [LARGE SCALE GENOMIC DNA]</scope>
    <source>
        <strain evidence="1 2">MBA4</strain>
    </source>
</reference>
<dbReference type="NCBIfam" id="NF002614">
    <property type="entry name" value="PRK02265.1"/>
    <property type="match status" value="1"/>
</dbReference>
<dbReference type="EC" id="4.1.1.4" evidence="1"/>
<accession>A0A0P0RDI2</accession>
<evidence type="ECO:0000313" key="1">
    <source>
        <dbReference type="EMBL" id="ALL66536.1"/>
    </source>
</evidence>
<gene>
    <name evidence="1" type="ORF">K788_0005690</name>
</gene>
<keyword evidence="1" id="KW-0456">Lyase</keyword>
<dbReference type="SUPFAM" id="SSF160104">
    <property type="entry name" value="Acetoacetate decarboxylase-like"/>
    <property type="match status" value="1"/>
</dbReference>
<protein>
    <submittedName>
        <fullName evidence="1">Acetoacetate decarboxylase</fullName>
        <ecNumber evidence="1">4.1.1.4</ecNumber>
    </submittedName>
</protein>
<dbReference type="Pfam" id="PF06314">
    <property type="entry name" value="ADC"/>
    <property type="match status" value="1"/>
</dbReference>
<sequence length="269" mass="29863">MDIKSIRQSAFAMPVHNPAYPRPPFRFLNREYFIISYETDMDALRAVVPEPLKPENALVHYEFIRMPDSSGFGDYTESGQVISVRDMEGRLANYTHSMYLDDEGPIAGGREIWGFPKKLARPRLGVDGNDTLLGTLDYGTQRIATGTMGYKHRTIDIEAERAKLADTPNYLLKVIPHVDGTARICELVRFYLRDVTVLGAWSGPAALELHPHALAPIADLPVKRVVGARHVIANLTLDIGEVAFDYLAPAQAETQSAKKSNDDALELAV</sequence>
<evidence type="ECO:0000313" key="2">
    <source>
        <dbReference type="Proteomes" id="UP000019146"/>
    </source>
</evidence>
<dbReference type="KEGG" id="bcai:K788_0005690"/>
<dbReference type="Gene3D" id="2.40.400.10">
    <property type="entry name" value="Acetoacetate decarboxylase-like"/>
    <property type="match status" value="1"/>
</dbReference>
<dbReference type="RefSeq" id="WP_035988623.1">
    <property type="nucleotide sequence ID" value="NZ_CP012747.1"/>
</dbReference>
<dbReference type="Proteomes" id="UP000019146">
    <property type="component" value="Chromosome 2"/>
</dbReference>